<comment type="caution">
    <text evidence="1">The sequence shown here is derived from an EMBL/GenBank/DDBJ whole genome shotgun (WGS) entry which is preliminary data.</text>
</comment>
<dbReference type="EMBL" id="NCDQ01000064">
    <property type="protein sequence ID" value="OYX04709.1"/>
    <property type="molecule type" value="Genomic_DNA"/>
</dbReference>
<dbReference type="Proteomes" id="UP000215616">
    <property type="component" value="Unassembled WGS sequence"/>
</dbReference>
<dbReference type="AlphaFoldDB" id="A0A258DAE1"/>
<organism evidence="1 2">
    <name type="scientific">Caulobacter vibrioides</name>
    <name type="common">Caulobacter crescentus</name>
    <dbReference type="NCBI Taxonomy" id="155892"/>
    <lineage>
        <taxon>Bacteria</taxon>
        <taxon>Pseudomonadati</taxon>
        <taxon>Pseudomonadota</taxon>
        <taxon>Alphaproteobacteria</taxon>
        <taxon>Caulobacterales</taxon>
        <taxon>Caulobacteraceae</taxon>
        <taxon>Caulobacter</taxon>
    </lineage>
</organism>
<dbReference type="InterPro" id="IPR025148">
    <property type="entry name" value="AtzG-like"/>
</dbReference>
<proteinExistence type="predicted"/>
<sequence>MGAGGVSETHPKTAFDAARHCDAMAPVLGLTITEAQRPVVLQFLTIAHGMAEIVRAAPLDEAALELAPVFRPGAPEVTA</sequence>
<evidence type="ECO:0000313" key="1">
    <source>
        <dbReference type="EMBL" id="OYX04709.1"/>
    </source>
</evidence>
<accession>A0A258DAE1</accession>
<gene>
    <name evidence="1" type="ORF">B7Z12_05760</name>
</gene>
<dbReference type="Pfam" id="PF13318">
    <property type="entry name" value="AtzG-like"/>
    <property type="match status" value="1"/>
</dbReference>
<protein>
    <recommendedName>
        <fullName evidence="3">DUF4089 domain-containing protein</fullName>
    </recommendedName>
</protein>
<evidence type="ECO:0000313" key="2">
    <source>
        <dbReference type="Proteomes" id="UP000215616"/>
    </source>
</evidence>
<reference evidence="1 2" key="1">
    <citation type="submission" date="2017-03" db="EMBL/GenBank/DDBJ databases">
        <title>Lifting the veil on microbial sulfur biogeochemistry in mining wastewaters.</title>
        <authorList>
            <person name="Kantor R.S."/>
            <person name="Colenbrander Nelson T."/>
            <person name="Marshall S."/>
            <person name="Bennett D."/>
            <person name="Apte S."/>
            <person name="Camacho D."/>
            <person name="Thomas B.C."/>
            <person name="Warren L.A."/>
            <person name="Banfield J.F."/>
        </authorList>
    </citation>
    <scope>NUCLEOTIDE SEQUENCE [LARGE SCALE GENOMIC DNA]</scope>
    <source>
        <strain evidence="1">32-67-7</strain>
    </source>
</reference>
<evidence type="ECO:0008006" key="3">
    <source>
        <dbReference type="Google" id="ProtNLM"/>
    </source>
</evidence>
<name>A0A258DAE1_CAUVI</name>